<protein>
    <submittedName>
        <fullName evidence="6">CSON002750 protein</fullName>
    </submittedName>
</protein>
<dbReference type="AlphaFoldDB" id="A0A336ML61"/>
<evidence type="ECO:0000313" key="5">
    <source>
        <dbReference type="EMBL" id="SSX11099.1"/>
    </source>
</evidence>
<name>A0A336ML61_CULSO</name>
<dbReference type="PANTHER" id="PTHR10252">
    <property type="entry name" value="HISTONE-LIKE TRANSCRIPTION FACTOR CCAAT-RELATED"/>
    <property type="match status" value="1"/>
</dbReference>
<dbReference type="Pfam" id="PF00808">
    <property type="entry name" value="CBFD_NFYB_HMF"/>
    <property type="match status" value="1"/>
</dbReference>
<dbReference type="VEuPathDB" id="VectorBase:CSON002750"/>
<dbReference type="SUPFAM" id="SSF47113">
    <property type="entry name" value="Histone-fold"/>
    <property type="match status" value="1"/>
</dbReference>
<dbReference type="GO" id="GO:0046982">
    <property type="term" value="F:protein heterodimerization activity"/>
    <property type="evidence" value="ECO:0007669"/>
    <property type="project" value="InterPro"/>
</dbReference>
<keyword evidence="2" id="KW-0539">Nucleus</keyword>
<evidence type="ECO:0000256" key="1">
    <source>
        <dbReference type="ARBA" id="ARBA00004123"/>
    </source>
</evidence>
<organism evidence="6">
    <name type="scientific">Culicoides sonorensis</name>
    <name type="common">Biting midge</name>
    <dbReference type="NCBI Taxonomy" id="179676"/>
    <lineage>
        <taxon>Eukaryota</taxon>
        <taxon>Metazoa</taxon>
        <taxon>Ecdysozoa</taxon>
        <taxon>Arthropoda</taxon>
        <taxon>Hexapoda</taxon>
        <taxon>Insecta</taxon>
        <taxon>Pterygota</taxon>
        <taxon>Neoptera</taxon>
        <taxon>Endopterygota</taxon>
        <taxon>Diptera</taxon>
        <taxon>Nematocera</taxon>
        <taxon>Chironomoidea</taxon>
        <taxon>Ceratopogonidae</taxon>
        <taxon>Ceratopogoninae</taxon>
        <taxon>Culicoides</taxon>
        <taxon>Monoculicoides</taxon>
    </lineage>
</organism>
<dbReference type="GO" id="GO:0008622">
    <property type="term" value="C:epsilon DNA polymerase complex"/>
    <property type="evidence" value="ECO:0007669"/>
    <property type="project" value="TreeGrafter"/>
</dbReference>
<dbReference type="PANTHER" id="PTHR10252:SF79">
    <property type="entry name" value="DNA POLYMERASE EPSILON SUBUNIT 4"/>
    <property type="match status" value="1"/>
</dbReference>
<dbReference type="CDD" id="cd22929">
    <property type="entry name" value="HFD_POLE4-like"/>
    <property type="match status" value="1"/>
</dbReference>
<accession>A0A336ML61</accession>
<evidence type="ECO:0000313" key="6">
    <source>
        <dbReference type="EMBL" id="SSX30670.1"/>
    </source>
</evidence>
<dbReference type="EMBL" id="UFQT01001464">
    <property type="protein sequence ID" value="SSX30670.1"/>
    <property type="molecule type" value="Genomic_DNA"/>
</dbReference>
<sequence length="246" mass="28053">MDENQYSEDLFTESEKILLQSNDTKTPELNDDQETPDIEFNTLEEPIREIDSNDETPDYALNHPLEEAKKVLDSNDETPDIADDSEKISNENLLNEIEDDEEEPIEDEIEMESETPDLDLELEESEDIVTEETDETPTVKPLELRQADFENASKKIPSKKESVALKLINLPMGRIKNIMKLDPDVNLMSSEAIFVVTKATELFIESLAKECLAHKDPKKKTIQKRDVEQVFSSADALKFLEGAMNF</sequence>
<dbReference type="InterPro" id="IPR009072">
    <property type="entry name" value="Histone-fold"/>
</dbReference>
<comment type="subcellular location">
    <subcellularLocation>
        <location evidence="1">Nucleus</location>
    </subcellularLocation>
</comment>
<evidence type="ECO:0000259" key="4">
    <source>
        <dbReference type="Pfam" id="PF00808"/>
    </source>
</evidence>
<proteinExistence type="predicted"/>
<dbReference type="Gene3D" id="1.10.20.10">
    <property type="entry name" value="Histone, subunit A"/>
    <property type="match status" value="1"/>
</dbReference>
<feature type="compositionally biased region" description="Acidic residues" evidence="3">
    <location>
        <begin position="74"/>
        <end position="83"/>
    </location>
</feature>
<evidence type="ECO:0000256" key="3">
    <source>
        <dbReference type="SAM" id="MobiDB-lite"/>
    </source>
</evidence>
<reference evidence="6" key="2">
    <citation type="submission" date="2018-07" db="EMBL/GenBank/DDBJ databases">
        <authorList>
            <person name="Quirk P.G."/>
            <person name="Krulwich T.A."/>
        </authorList>
    </citation>
    <scope>NUCLEOTIDE SEQUENCE</scope>
</reference>
<feature type="region of interest" description="Disordered" evidence="3">
    <location>
        <begin position="18"/>
        <end position="37"/>
    </location>
</feature>
<reference evidence="5" key="1">
    <citation type="submission" date="2018-04" db="EMBL/GenBank/DDBJ databases">
        <authorList>
            <person name="Go L.Y."/>
            <person name="Mitchell J.A."/>
        </authorList>
    </citation>
    <scope>NUCLEOTIDE SEQUENCE</scope>
    <source>
        <tissue evidence="5">Whole organism</tissue>
    </source>
</reference>
<evidence type="ECO:0000256" key="2">
    <source>
        <dbReference type="ARBA" id="ARBA00023242"/>
    </source>
</evidence>
<dbReference type="OMA" id="SFLICCC"/>
<dbReference type="EMBL" id="UFQS01001464">
    <property type="protein sequence ID" value="SSX11099.1"/>
    <property type="molecule type" value="Genomic_DNA"/>
</dbReference>
<gene>
    <name evidence="6" type="primary">CSON002750</name>
</gene>
<dbReference type="InterPro" id="IPR003958">
    <property type="entry name" value="CBFA_NFYB_domain"/>
</dbReference>
<feature type="region of interest" description="Disordered" evidence="3">
    <location>
        <begin position="69"/>
        <end position="93"/>
    </location>
</feature>
<dbReference type="GO" id="GO:0006261">
    <property type="term" value="P:DNA-templated DNA replication"/>
    <property type="evidence" value="ECO:0007669"/>
    <property type="project" value="TreeGrafter"/>
</dbReference>
<dbReference type="InterPro" id="IPR050568">
    <property type="entry name" value="Transcr_DNA_Rep_Reg"/>
</dbReference>
<feature type="domain" description="Transcription factor CBF/NF-Y/archaeal histone" evidence="4">
    <location>
        <begin position="169"/>
        <end position="230"/>
    </location>
</feature>